<evidence type="ECO:0000313" key="2">
    <source>
        <dbReference type="EMBL" id="CAD8602290.1"/>
    </source>
</evidence>
<name>A0A7S0Q0E7_9EUKA</name>
<reference evidence="2" key="1">
    <citation type="submission" date="2021-01" db="EMBL/GenBank/DDBJ databases">
        <authorList>
            <person name="Corre E."/>
            <person name="Pelletier E."/>
            <person name="Niang G."/>
            <person name="Scheremetjew M."/>
            <person name="Finn R."/>
            <person name="Kale V."/>
            <person name="Holt S."/>
            <person name="Cochrane G."/>
            <person name="Meng A."/>
            <person name="Brown T."/>
            <person name="Cohen L."/>
        </authorList>
    </citation>
    <scope>NUCLEOTIDE SEQUENCE</scope>
    <source>
        <strain evidence="2">PLY182g</strain>
    </source>
</reference>
<dbReference type="EMBL" id="HBEY01011724">
    <property type="protein sequence ID" value="CAD8602290.1"/>
    <property type="molecule type" value="Transcribed_RNA"/>
</dbReference>
<protein>
    <submittedName>
        <fullName evidence="2">Uncharacterized protein</fullName>
    </submittedName>
</protein>
<gene>
    <name evidence="2" type="ORF">CPEL01642_LOCUS5623</name>
</gene>
<feature type="compositionally biased region" description="Polar residues" evidence="1">
    <location>
        <begin position="206"/>
        <end position="216"/>
    </location>
</feature>
<sequence length="234" mass="25506">MRARLQRTPLAACLAACFGSAPPKQQLPSALPECKRLRPSTQDKDTAATCIALAWRKHSSGRSTTPTGEEQPRGREHALSSTEQRQLEALLGCEVDGAMSKQLLSDGSVARRQRAIRRRFDEKMQGKTQQQRRVIARSLFSVEAKSDSSDVDSIADDSELVASPIASAEAFPIPQYIEAPSPRTPANAGFGKSPTVALLREGPQRASPQMEPSSELMNPFPVQVSFRETACSWS</sequence>
<accession>A0A7S0Q0E7</accession>
<organism evidence="2">
    <name type="scientific">Coccolithus braarudii</name>
    <dbReference type="NCBI Taxonomy" id="221442"/>
    <lineage>
        <taxon>Eukaryota</taxon>
        <taxon>Haptista</taxon>
        <taxon>Haptophyta</taxon>
        <taxon>Prymnesiophyceae</taxon>
        <taxon>Coccolithales</taxon>
        <taxon>Coccolithaceae</taxon>
        <taxon>Coccolithus</taxon>
    </lineage>
</organism>
<proteinExistence type="predicted"/>
<feature type="region of interest" description="Disordered" evidence="1">
    <location>
        <begin position="199"/>
        <end position="221"/>
    </location>
</feature>
<evidence type="ECO:0000256" key="1">
    <source>
        <dbReference type="SAM" id="MobiDB-lite"/>
    </source>
</evidence>
<dbReference type="AlphaFoldDB" id="A0A7S0Q0E7"/>
<feature type="region of interest" description="Disordered" evidence="1">
    <location>
        <begin position="58"/>
        <end position="82"/>
    </location>
</feature>